<dbReference type="SUPFAM" id="SSF63829">
    <property type="entry name" value="Calcium-dependent phosphotriesterase"/>
    <property type="match status" value="3"/>
</dbReference>
<evidence type="ECO:0000256" key="6">
    <source>
        <dbReference type="SAM" id="SignalP"/>
    </source>
</evidence>
<dbReference type="PRINTS" id="PR00344">
    <property type="entry name" value="BCTRLSENSOR"/>
</dbReference>
<dbReference type="InterPro" id="IPR004358">
    <property type="entry name" value="Sig_transdc_His_kin-like_C"/>
</dbReference>
<protein>
    <recommendedName>
        <fullName evidence="2">histidine kinase</fullName>
        <ecNumber evidence="2">2.7.13.3</ecNumber>
    </recommendedName>
</protein>
<keyword evidence="4" id="KW-0175">Coiled coil</keyword>
<dbReference type="InterPro" id="IPR036097">
    <property type="entry name" value="HisK_dim/P_sf"/>
</dbReference>
<dbReference type="FunFam" id="2.60.40.10:FF:000791">
    <property type="entry name" value="Two-component system sensor histidine kinase/response regulator"/>
    <property type="match status" value="1"/>
</dbReference>
<feature type="coiled-coil region" evidence="4">
    <location>
        <begin position="1007"/>
        <end position="1071"/>
    </location>
</feature>
<dbReference type="PROSITE" id="PS50109">
    <property type="entry name" value="HIS_KIN"/>
    <property type="match status" value="1"/>
</dbReference>
<dbReference type="EC" id="2.7.13.3" evidence="2"/>
<dbReference type="Gene3D" id="1.10.287.130">
    <property type="match status" value="1"/>
</dbReference>
<dbReference type="Pfam" id="PF00512">
    <property type="entry name" value="HisKA"/>
    <property type="match status" value="1"/>
</dbReference>
<keyword evidence="3" id="KW-0597">Phosphoprotein</keyword>
<keyword evidence="5" id="KW-1133">Transmembrane helix</keyword>
<dbReference type="SUPFAM" id="SSF55874">
    <property type="entry name" value="ATPase domain of HSP90 chaperone/DNA topoisomerase II/histidine kinase"/>
    <property type="match status" value="1"/>
</dbReference>
<dbReference type="InterPro" id="IPR003594">
    <property type="entry name" value="HATPase_dom"/>
</dbReference>
<dbReference type="InterPro" id="IPR011110">
    <property type="entry name" value="Reg_prop"/>
</dbReference>
<dbReference type="SUPFAM" id="SSF47384">
    <property type="entry name" value="Homodimeric domain of signal transducing histidine kinase"/>
    <property type="match status" value="1"/>
</dbReference>
<dbReference type="Pfam" id="PF02518">
    <property type="entry name" value="HATPase_c"/>
    <property type="match status" value="1"/>
</dbReference>
<dbReference type="InterPro" id="IPR005467">
    <property type="entry name" value="His_kinase_dom"/>
</dbReference>
<evidence type="ECO:0000256" key="1">
    <source>
        <dbReference type="ARBA" id="ARBA00000085"/>
    </source>
</evidence>
<gene>
    <name evidence="8" type="ORF">C943_00059</name>
</gene>
<dbReference type="PANTHER" id="PTHR43547">
    <property type="entry name" value="TWO-COMPONENT HISTIDINE KINASE"/>
    <property type="match status" value="1"/>
</dbReference>
<evidence type="ECO:0000313" key="8">
    <source>
        <dbReference type="EMBL" id="EMS35286.1"/>
    </source>
</evidence>
<evidence type="ECO:0000256" key="4">
    <source>
        <dbReference type="SAM" id="Coils"/>
    </source>
</evidence>
<feature type="transmembrane region" description="Helical" evidence="5">
    <location>
        <begin position="966"/>
        <end position="986"/>
    </location>
</feature>
<dbReference type="eggNOG" id="COG4191">
    <property type="taxonomic scope" value="Bacteria"/>
</dbReference>
<dbReference type="InParanoid" id="M7YDR2"/>
<accession>M7YDR2</accession>
<keyword evidence="9" id="KW-1185">Reference proteome</keyword>
<dbReference type="eggNOG" id="COG3292">
    <property type="taxonomic scope" value="Bacteria"/>
</dbReference>
<feature type="signal peptide" evidence="6">
    <location>
        <begin position="1"/>
        <end position="24"/>
    </location>
</feature>
<dbReference type="Pfam" id="PF07495">
    <property type="entry name" value="Y_Y_Y"/>
    <property type="match status" value="1"/>
</dbReference>
<keyword evidence="6" id="KW-0732">Signal</keyword>
<keyword evidence="5" id="KW-0812">Transmembrane</keyword>
<dbReference type="GO" id="GO:0000155">
    <property type="term" value="F:phosphorelay sensor kinase activity"/>
    <property type="evidence" value="ECO:0007669"/>
    <property type="project" value="InterPro"/>
</dbReference>
<dbReference type="SMART" id="SM00388">
    <property type="entry name" value="HisKA"/>
    <property type="match status" value="1"/>
</dbReference>
<dbReference type="RefSeq" id="WP_008623240.1">
    <property type="nucleotide sequence ID" value="NZ_AMZY02000001.1"/>
</dbReference>
<dbReference type="CDD" id="cd00082">
    <property type="entry name" value="HisKA"/>
    <property type="match status" value="1"/>
</dbReference>
<dbReference type="SMART" id="SM00387">
    <property type="entry name" value="HATPase_c"/>
    <property type="match status" value="1"/>
</dbReference>
<dbReference type="Gene3D" id="2.130.10.10">
    <property type="entry name" value="YVTN repeat-like/Quinoprotein amine dehydrogenase"/>
    <property type="match status" value="3"/>
</dbReference>
<dbReference type="InterPro" id="IPR003661">
    <property type="entry name" value="HisK_dim/P_dom"/>
</dbReference>
<comment type="catalytic activity">
    <reaction evidence="1">
        <text>ATP + protein L-histidine = ADP + protein N-phospho-L-histidine.</text>
        <dbReference type="EC" id="2.7.13.3"/>
    </reaction>
</comment>
<feature type="chain" id="PRO_5004088809" description="histidine kinase" evidence="6">
    <location>
        <begin position="25"/>
        <end position="1293"/>
    </location>
</feature>
<dbReference type="STRING" id="1239962.C943_00059"/>
<dbReference type="CDD" id="cd00075">
    <property type="entry name" value="HATPase"/>
    <property type="match status" value="1"/>
</dbReference>
<organism evidence="8 9">
    <name type="scientific">Mariniradius saccharolyticus AK6</name>
    <dbReference type="NCBI Taxonomy" id="1239962"/>
    <lineage>
        <taxon>Bacteria</taxon>
        <taxon>Pseudomonadati</taxon>
        <taxon>Bacteroidota</taxon>
        <taxon>Cytophagia</taxon>
        <taxon>Cytophagales</taxon>
        <taxon>Cyclobacteriaceae</taxon>
        <taxon>Mariniradius</taxon>
    </lineage>
</organism>
<evidence type="ECO:0000259" key="7">
    <source>
        <dbReference type="PROSITE" id="PS50109"/>
    </source>
</evidence>
<proteinExistence type="predicted"/>
<dbReference type="EMBL" id="AMZY02000001">
    <property type="protein sequence ID" value="EMS35286.1"/>
    <property type="molecule type" value="Genomic_DNA"/>
</dbReference>
<dbReference type="PANTHER" id="PTHR43547:SF2">
    <property type="entry name" value="HYBRID SIGNAL TRANSDUCTION HISTIDINE KINASE C"/>
    <property type="match status" value="1"/>
</dbReference>
<evidence type="ECO:0000313" key="9">
    <source>
        <dbReference type="Proteomes" id="UP000010953"/>
    </source>
</evidence>
<dbReference type="Pfam" id="PF07494">
    <property type="entry name" value="Reg_prop"/>
    <property type="match status" value="3"/>
</dbReference>
<evidence type="ECO:0000256" key="3">
    <source>
        <dbReference type="ARBA" id="ARBA00022553"/>
    </source>
</evidence>
<reference evidence="8" key="1">
    <citation type="submission" date="2013-01" db="EMBL/GenBank/DDBJ databases">
        <title>Genome assembly of Mariniradius saccharolyticus AK6.</title>
        <authorList>
            <person name="Vaidya B."/>
            <person name="Khatri I."/>
            <person name="Tanuku N.R.S."/>
            <person name="Subramanian S."/>
            <person name="Pinnaka A."/>
        </authorList>
    </citation>
    <scope>NUCLEOTIDE SEQUENCE [LARGE SCALE GENOMIC DNA]</scope>
    <source>
        <strain evidence="8">AK6</strain>
    </source>
</reference>
<dbReference type="InterPro" id="IPR015943">
    <property type="entry name" value="WD40/YVTN_repeat-like_dom_sf"/>
</dbReference>
<evidence type="ECO:0000256" key="2">
    <source>
        <dbReference type="ARBA" id="ARBA00012438"/>
    </source>
</evidence>
<dbReference type="Proteomes" id="UP000010953">
    <property type="component" value="Unassembled WGS sequence"/>
</dbReference>
<comment type="caution">
    <text evidence="8">The sequence shown here is derived from an EMBL/GenBank/DDBJ whole genome shotgun (WGS) entry which is preliminary data.</text>
</comment>
<dbReference type="Gene3D" id="3.30.565.10">
    <property type="entry name" value="Histidine kinase-like ATPase, C-terminal domain"/>
    <property type="match status" value="1"/>
</dbReference>
<dbReference type="OrthoDB" id="9806995at2"/>
<keyword evidence="5" id="KW-0472">Membrane</keyword>
<dbReference type="InterPro" id="IPR011123">
    <property type="entry name" value="Y_Y_Y"/>
</dbReference>
<feature type="domain" description="Histidine kinase" evidence="7">
    <location>
        <begin position="1039"/>
        <end position="1293"/>
    </location>
</feature>
<dbReference type="Gene3D" id="2.60.40.10">
    <property type="entry name" value="Immunoglobulins"/>
    <property type="match status" value="1"/>
</dbReference>
<evidence type="ECO:0000256" key="5">
    <source>
        <dbReference type="SAM" id="Phobius"/>
    </source>
</evidence>
<sequence>MNPGKQIIRALTIVLSLFLNLAQAQTIETQFVSVSDGLASPFVRDVIQDSYGLIWVATNNGVQKYDGLKWETFKNIPGKSTSIQSINAWGLEEDAERNIWVANERGVSKYDRIRNVFVNYDFETEFALYEGAGRTFNVFIDSENRVWATTQYVDLVLFDPESDKWVYPKYEIPNIKEPTHNGMSLAFAEDKDGGLWFGSFIHGLMYRPKNGDAFRPAVLNNQPASFFSDPENSITALFSDPSGVLWITTLQGVYKYYLKEGTLNTVKEYDFGARESSSNWNRILADKDGNVWISNNNHGMLRFEGRSDSYQEIALADSRRLNSGGWDIILTDFMIDKSGIFWFGSSTKGLIKYNPVNKPFVYFSHDESNPNSISPNGVYGLVASRARPGIVYVGTRGGGVNAFDPQKRTFSKITYKSFNDMFGGSARSIAEDEDGSLWVGTWGDGLIKLDRSFREEKRYVYDPTAGTGISNNQIRVIKKSKEGKLWLGTNNGLNILDPKSGEVIRIPSTYSRPYSDEVIELVRELLGSDKKVGSIEEATDFADETAPFTITEPGEYLLVCVGEGDFRSMADYGWLENENNDTIANFQNFQKSFYAGGHAKNRIIIEPLNLNPGAYKLRYRADDSHSWDKWNEDPPTEIPLYGIALFNISDKRVSGNLSGLLTKDSDEAVVSGSSVTAIEHGTEYVWIGTNPDGLNRYDSKTKTFRYYLHDPENPNSLSNNTITGLFEDKNGILWITTNVGLNKFDPKTETFTRYTDEDGLPTNLTEVIVSGENGEMWISTQNGLSQMVTNEALGKITFINYNSEDGLGGDTFLSLAGVRTPDGRFYFGGDHGLTSFGNITANNTPPSLILSSFLVSNKSIYDMRDELDLQTDLAQLEQITLKHDQNALSFEFAALHFANPKKNQLAHMLEGFDADWIYDNRNFASYTNLEPGEYTFKIRGSNADGIWNEEGKSIRIEILPPWWRTWWAYFGYGLVLVLGVFSVDRFQRKRLLQKEREHARDQELKHAKEIEVAYENLKAAQNQLVQQEKLASLGQLTAGIAHEIKNPLNFVNNFSDLSEELIEELEEALSKGDTKEANQIAADIKLNLQKIHEHGSRADRIVKSMLLHSRGSDGKKEPTDLNQLLREYTNLAFHGMRAGKNPINVDIQFDLDESIKPIPLIGEDFSRLVVNLANNAFDAMREKLSKTQEARHMMQEALPTTVGENGKPEYLPTLRVSTRLREGKVEIVFEDNGPGIPEEIKDKILQPFFTTKKGTEGTGLGLSITNDIIKAHGGTLDIDSEANKYSRFKITLR</sequence>
<name>M7YDR2_9BACT</name>
<dbReference type="InterPro" id="IPR036890">
    <property type="entry name" value="HATPase_C_sf"/>
</dbReference>
<dbReference type="InterPro" id="IPR013783">
    <property type="entry name" value="Ig-like_fold"/>
</dbReference>